<protein>
    <submittedName>
        <fullName evidence="1">Uncharacterized protein</fullName>
    </submittedName>
</protein>
<reference evidence="1" key="1">
    <citation type="submission" date="2016-10" db="EMBL/GenBank/DDBJ databases">
        <title>Sequence of Gallionella enrichment culture.</title>
        <authorList>
            <person name="Poehlein A."/>
            <person name="Muehling M."/>
            <person name="Daniel R."/>
        </authorList>
    </citation>
    <scope>NUCLEOTIDE SEQUENCE</scope>
</reference>
<dbReference type="AlphaFoldDB" id="A0A1J5TYB9"/>
<accession>A0A1J5TYB9</accession>
<name>A0A1J5TYB9_9ZZZZ</name>
<dbReference type="InterPro" id="IPR045398">
    <property type="entry name" value="DUF6515"/>
</dbReference>
<dbReference type="Pfam" id="PF20125">
    <property type="entry name" value="DUF6515"/>
    <property type="match status" value="2"/>
</dbReference>
<evidence type="ECO:0000313" key="1">
    <source>
        <dbReference type="EMBL" id="OIR18812.1"/>
    </source>
</evidence>
<comment type="caution">
    <text evidence="1">The sequence shown here is derived from an EMBL/GenBank/DDBJ whole genome shotgun (WGS) entry which is preliminary data.</text>
</comment>
<gene>
    <name evidence="1" type="ORF">GALL_11520</name>
</gene>
<proteinExistence type="predicted"/>
<organism evidence="1">
    <name type="scientific">mine drainage metagenome</name>
    <dbReference type="NCBI Taxonomy" id="410659"/>
    <lineage>
        <taxon>unclassified sequences</taxon>
        <taxon>metagenomes</taxon>
        <taxon>ecological metagenomes</taxon>
    </lineage>
</organism>
<sequence>MTPRLLSSIAILVALCAAPLFTPSARAETHVGISIGFGFPRGAVEVVHGRDHFYMHRGFYYRHTPRGYMLVRPPRGIIIRVLPPFYTRIYVGNVWYYRCQDVYYRAVPAGYMVVDPPVTVVQAAPAPAPAAPADVYQSVWLGEREFLFKDGQFFVRTPEGLVWTEAPMGAITKSLPADAQSVWYQEIEYHECDGVYFRKTPDGYKVVTAPWKK</sequence>
<dbReference type="EMBL" id="MLJW01000002">
    <property type="protein sequence ID" value="OIR18812.1"/>
    <property type="molecule type" value="Genomic_DNA"/>
</dbReference>